<dbReference type="SUPFAM" id="SSF50960">
    <property type="entry name" value="TolB, C-terminal domain"/>
    <property type="match status" value="1"/>
</dbReference>
<feature type="repeat" description="WD" evidence="3">
    <location>
        <begin position="1186"/>
        <end position="1227"/>
    </location>
</feature>
<keyword evidence="1 3" id="KW-0853">WD repeat</keyword>
<dbReference type="RefSeq" id="WP_170123579.1">
    <property type="nucleotide sequence ID" value="NZ_QGTJ01000005.1"/>
</dbReference>
<evidence type="ECO:0000313" key="6">
    <source>
        <dbReference type="Proteomes" id="UP000246569"/>
    </source>
</evidence>
<proteinExistence type="predicted"/>
<dbReference type="InterPro" id="IPR007111">
    <property type="entry name" value="NACHT_NTPase"/>
</dbReference>
<feature type="repeat" description="WD" evidence="3">
    <location>
        <begin position="1354"/>
        <end position="1395"/>
    </location>
</feature>
<dbReference type="InterPro" id="IPR001680">
    <property type="entry name" value="WD40_rpt"/>
</dbReference>
<feature type="repeat" description="WD" evidence="3">
    <location>
        <begin position="1029"/>
        <end position="1059"/>
    </location>
</feature>
<feature type="repeat" description="WD" evidence="3">
    <location>
        <begin position="1480"/>
        <end position="1521"/>
    </location>
</feature>
<dbReference type="PROSITE" id="PS00678">
    <property type="entry name" value="WD_REPEATS_1"/>
    <property type="match status" value="13"/>
</dbReference>
<dbReference type="SUPFAM" id="SSF50978">
    <property type="entry name" value="WD40 repeat-like"/>
    <property type="match status" value="2"/>
</dbReference>
<dbReference type="PROSITE" id="PS50294">
    <property type="entry name" value="WD_REPEATS_REGION"/>
    <property type="match status" value="14"/>
</dbReference>
<feature type="repeat" description="WD" evidence="3">
    <location>
        <begin position="1060"/>
        <end position="1101"/>
    </location>
</feature>
<feature type="repeat" description="WD" evidence="3">
    <location>
        <begin position="1144"/>
        <end position="1185"/>
    </location>
</feature>
<dbReference type="Gene3D" id="3.40.50.10140">
    <property type="entry name" value="Toll/interleukin-1 receptor homology (TIR) domain"/>
    <property type="match status" value="1"/>
</dbReference>
<sequence length="1580" mass="175557">MPTPPLSATAVERNANLLREQLGRADRERLDALLALPFSEQGIPLAAALQTLFSAMEREAALTAFRQFRGRLNNAAKDADITLSLEVDTQTRTPPQQRWCWFAGDDGASMAAESFTAGEVAADAAGRVPQSAYECDEHGRRTVPYFVSSARDEKDLVTDLLQRLRCRLQNAKDYSFVSWRDVEDLIVGQDWHKQIQEAVKHCPVGLLLVSPAFLASDYIVKHELAHFFPNDTTADKCALPVELKTLDFSGKTDLKGLETLQVFRLNEHSYQSCSTDEDKDDFVDALYTAIIEAVDAHFAPPPDKPPRRWQDQQRDYLAGDARHFVPTQAQCTSLDKLHAQNMRAERNIERVDALDYLDDWLQNPQGQPYCALLGEYGMGKTTTCKAFAARLLERRQHVPATPLPLYFDLRHVDAARQQAPQLDDIIDSALRGSWRGAEVTLSANEAIRLVREDGALAIFDGLDEVLVHLSTAAGQRFTRELFRLLPPAANPPKSARRGRLLLSCRSHYFRTLREQNTHFTTEGRDGIGARDYRALVLLPFTAEQIRTYLQHTLPTEDPKRLLELIASVHNLSEMAARPYTLSLIAQHIAQIERWRLEGRPVTGARLYRHLVLSWLERDTGKHQLLPEHKLELMERCAATLWREGRRSWAVGELEQWLIDYLRTHPDIDAHYHGRDRELLKEDLRTATFLVREGEDRFRFAHSSLQEFFLASHLQRALRADQPQAWALPALNREVLDFLGQLLSEDEAEHAEALRRGLRTLRDSYRAQASENALRYTLHALARGYPQVPLSGVRLEGAQLREIDIQGDPAQPRLNLSRAVLRGARLDRATLRHVDLSDADLGKADLSDAELFDVLAARADFRGAELNAALFRDCHLPAADFRATHGYRTQWLSCQLQDALGLQAGWPEQLGALNTPASALTTPLPAQHRLAILDGHDDQVTACAFAPDGRSLISASEDRTLRLWDTDSGECLRVFEGHMSDVTACAFAADGRSLISASEDRTLRLWDTDSGECLRVFKGHTYRVAAYACAFAPDGHSLISASKDRTLRLWDTDSGECRRVFEGHTNAVTACAFAADGRSLISASGDRTLRLWDTDSGECRRVFVGHTNPVTACAFAPDGHSLISASKDRTLRLWDTDSGECLRVFEGHMSDVTACAFAADGRSLISASEDRTLRLWDTDSGECLRVFEGHTNAVNACAFAADGRSLISASWDRTLRLWDTDSGECRRVFEGHTNYVAACAFAADGRSLISASGDSTLRLWDADSGEYRRVFKGHTNYVAACAFAADGRSLISASGDHTLRLWDADSGGCRRVFVGHTNPVTACAFAPDGHSLISASKDRTLRLWDTDSGECRRVFEGHTNAVTACAFAADGRSLISASEDRTLRLWDTDSGECRRVFEGHTNYVAACAFAADGRSLISASWDSTLRLWDADSGECRRVFKGYTSAVTACAFAADGRSLISASRDGTLRLWDADSGECRRVFVGHTNPITACAFAADGRSLISASGDGTLRRWDVQSGEEIGPRIQLFSDGFVVLDPRANRLIQTSGEAWRHIGWLAADPRDGSLARYPIECAGPLPQWSPR</sequence>
<feature type="repeat" description="WD" evidence="3">
    <location>
        <begin position="1396"/>
        <end position="1437"/>
    </location>
</feature>
<gene>
    <name evidence="5" type="ORF">C7443_105206</name>
</gene>
<evidence type="ECO:0000256" key="2">
    <source>
        <dbReference type="ARBA" id="ARBA00022737"/>
    </source>
</evidence>
<dbReference type="Pfam" id="PF05729">
    <property type="entry name" value="NACHT"/>
    <property type="match status" value="1"/>
</dbReference>
<dbReference type="CDD" id="cd00200">
    <property type="entry name" value="WD40"/>
    <property type="match status" value="3"/>
</dbReference>
<evidence type="ECO:0000313" key="5">
    <source>
        <dbReference type="EMBL" id="PWV61773.1"/>
    </source>
</evidence>
<dbReference type="InterPro" id="IPR000157">
    <property type="entry name" value="TIR_dom"/>
</dbReference>
<reference evidence="5 6" key="1">
    <citation type="submission" date="2018-05" db="EMBL/GenBank/DDBJ databases">
        <title>Genomic Encyclopedia of Type Strains, Phase IV (KMG-IV): sequencing the most valuable type-strain genomes for metagenomic binning, comparative biology and taxonomic classification.</title>
        <authorList>
            <person name="Goeker M."/>
        </authorList>
    </citation>
    <scope>NUCLEOTIDE SEQUENCE [LARGE SCALE GENOMIC DNA]</scope>
    <source>
        <strain evidence="5 6">DSM 23606</strain>
    </source>
</reference>
<keyword evidence="6" id="KW-1185">Reference proteome</keyword>
<dbReference type="Gene3D" id="3.40.50.300">
    <property type="entry name" value="P-loop containing nucleotide triphosphate hydrolases"/>
    <property type="match status" value="1"/>
</dbReference>
<organism evidence="5 6">
    <name type="scientific">Plasticicumulans acidivorans</name>
    <dbReference type="NCBI Taxonomy" id="886464"/>
    <lineage>
        <taxon>Bacteria</taxon>
        <taxon>Pseudomonadati</taxon>
        <taxon>Pseudomonadota</taxon>
        <taxon>Gammaproteobacteria</taxon>
        <taxon>Candidatus Competibacteraceae</taxon>
        <taxon>Plasticicumulans</taxon>
    </lineage>
</organism>
<keyword evidence="2" id="KW-0677">Repeat</keyword>
<dbReference type="PANTHER" id="PTHR19848:SF8">
    <property type="entry name" value="F-BOX AND WD REPEAT DOMAIN CONTAINING 7"/>
    <property type="match status" value="1"/>
</dbReference>
<dbReference type="InterPro" id="IPR020472">
    <property type="entry name" value="WD40_PAC1"/>
</dbReference>
<dbReference type="Pfam" id="PF00805">
    <property type="entry name" value="Pentapeptide"/>
    <property type="match status" value="1"/>
</dbReference>
<dbReference type="Pfam" id="PF13676">
    <property type="entry name" value="TIR_2"/>
    <property type="match status" value="1"/>
</dbReference>
<feature type="repeat" description="WD" evidence="3">
    <location>
        <begin position="1312"/>
        <end position="1353"/>
    </location>
</feature>
<dbReference type="InterPro" id="IPR001646">
    <property type="entry name" value="5peptide_repeat"/>
</dbReference>
<dbReference type="PRINTS" id="PR00320">
    <property type="entry name" value="GPROTEINBRPT"/>
</dbReference>
<feature type="repeat" description="WD" evidence="3">
    <location>
        <begin position="1102"/>
        <end position="1143"/>
    </location>
</feature>
<name>A0A317MUW9_9GAMM</name>
<dbReference type="SUPFAM" id="SSF52540">
    <property type="entry name" value="P-loop containing nucleoside triphosphate hydrolases"/>
    <property type="match status" value="1"/>
</dbReference>
<dbReference type="InterPro" id="IPR027417">
    <property type="entry name" value="P-loop_NTPase"/>
</dbReference>
<dbReference type="SUPFAM" id="SSF141571">
    <property type="entry name" value="Pentapeptide repeat-like"/>
    <property type="match status" value="1"/>
</dbReference>
<dbReference type="SMART" id="SM00320">
    <property type="entry name" value="WD40"/>
    <property type="match status" value="14"/>
</dbReference>
<dbReference type="Gene3D" id="2.130.10.10">
    <property type="entry name" value="YVTN repeat-like/Quinoprotein amine dehydrogenase"/>
    <property type="match status" value="5"/>
</dbReference>
<feature type="repeat" description="WD" evidence="3">
    <location>
        <begin position="1270"/>
        <end position="1311"/>
    </location>
</feature>
<dbReference type="InterPro" id="IPR054737">
    <property type="entry name" value="NNH6"/>
</dbReference>
<dbReference type="SUPFAM" id="SSF52200">
    <property type="entry name" value="Toll/Interleukin receptor TIR domain"/>
    <property type="match status" value="1"/>
</dbReference>
<dbReference type="InterPro" id="IPR019775">
    <property type="entry name" value="WD40_repeat_CS"/>
</dbReference>
<dbReference type="InterPro" id="IPR015943">
    <property type="entry name" value="WD40/YVTN_repeat-like_dom_sf"/>
</dbReference>
<feature type="repeat" description="WD" evidence="3">
    <location>
        <begin position="932"/>
        <end position="973"/>
    </location>
</feature>
<feature type="repeat" description="WD" evidence="3">
    <location>
        <begin position="1438"/>
        <end position="1479"/>
    </location>
</feature>
<evidence type="ECO:0000256" key="3">
    <source>
        <dbReference type="PROSITE-ProRule" id="PRU00221"/>
    </source>
</evidence>
<dbReference type="PANTHER" id="PTHR19848">
    <property type="entry name" value="WD40 REPEAT PROTEIN"/>
    <property type="match status" value="1"/>
</dbReference>
<dbReference type="Gene3D" id="2.160.20.80">
    <property type="entry name" value="E3 ubiquitin-protein ligase SopA"/>
    <property type="match status" value="1"/>
</dbReference>
<dbReference type="InterPro" id="IPR035897">
    <property type="entry name" value="Toll_tir_struct_dom_sf"/>
</dbReference>
<dbReference type="PROSITE" id="PS50104">
    <property type="entry name" value="TIR"/>
    <property type="match status" value="1"/>
</dbReference>
<dbReference type="Pfam" id="PF22737">
    <property type="entry name" value="NNH6"/>
    <property type="match status" value="1"/>
</dbReference>
<dbReference type="GO" id="GO:0007165">
    <property type="term" value="P:signal transduction"/>
    <property type="evidence" value="ECO:0007669"/>
    <property type="project" value="InterPro"/>
</dbReference>
<comment type="caution">
    <text evidence="5">The sequence shown here is derived from an EMBL/GenBank/DDBJ whole genome shotgun (WGS) entry which is preliminary data.</text>
</comment>
<accession>A0A317MUW9</accession>
<dbReference type="InterPro" id="IPR036322">
    <property type="entry name" value="WD40_repeat_dom_sf"/>
</dbReference>
<dbReference type="EMBL" id="QGTJ01000005">
    <property type="protein sequence ID" value="PWV61773.1"/>
    <property type="molecule type" value="Genomic_DNA"/>
</dbReference>
<evidence type="ECO:0000259" key="4">
    <source>
        <dbReference type="PROSITE" id="PS50104"/>
    </source>
</evidence>
<dbReference type="PROSITE" id="PS50082">
    <property type="entry name" value="WD_REPEATS_2"/>
    <property type="match status" value="14"/>
</dbReference>
<evidence type="ECO:0000256" key="1">
    <source>
        <dbReference type="ARBA" id="ARBA00022574"/>
    </source>
</evidence>
<feature type="domain" description="TIR" evidence="4">
    <location>
        <begin position="141"/>
        <end position="290"/>
    </location>
</feature>
<dbReference type="Pfam" id="PF00400">
    <property type="entry name" value="WD40"/>
    <property type="match status" value="14"/>
</dbReference>
<protein>
    <submittedName>
        <fullName evidence="5">WD40 repeat protein</fullName>
    </submittedName>
</protein>
<feature type="repeat" description="WD" evidence="3">
    <location>
        <begin position="974"/>
        <end position="1015"/>
    </location>
</feature>
<feature type="repeat" description="WD" evidence="3">
    <location>
        <begin position="1228"/>
        <end position="1269"/>
    </location>
</feature>
<dbReference type="Proteomes" id="UP000246569">
    <property type="component" value="Unassembled WGS sequence"/>
</dbReference>